<comment type="cofactor">
    <cofactor evidence="6">
        <name>Mg(2+)</name>
        <dbReference type="ChEBI" id="CHEBI:18420"/>
    </cofactor>
    <text evidence="6">Binds 1 Mg(2+) ion per monomer.</text>
</comment>
<dbReference type="EC" id="1.1.1.133" evidence="3 6"/>
<dbReference type="GO" id="GO:0019305">
    <property type="term" value="P:dTDP-rhamnose biosynthetic process"/>
    <property type="evidence" value="ECO:0007669"/>
    <property type="project" value="UniProtKB-UniPathway"/>
</dbReference>
<keyword evidence="6" id="KW-0521">NADP</keyword>
<evidence type="ECO:0000256" key="4">
    <source>
        <dbReference type="ARBA" id="ARBA00017099"/>
    </source>
</evidence>
<dbReference type="Pfam" id="PF04321">
    <property type="entry name" value="RmlD_sub_bind"/>
    <property type="match status" value="1"/>
</dbReference>
<evidence type="ECO:0000313" key="9">
    <source>
        <dbReference type="Proteomes" id="UP000332515"/>
    </source>
</evidence>
<dbReference type="InterPro" id="IPR036291">
    <property type="entry name" value="NAD(P)-bd_dom_sf"/>
</dbReference>
<evidence type="ECO:0000256" key="6">
    <source>
        <dbReference type="RuleBase" id="RU364082"/>
    </source>
</evidence>
<gene>
    <name evidence="8" type="primary">rfbD</name>
    <name evidence="8" type="ORF">F0357_16730</name>
</gene>
<dbReference type="PANTHER" id="PTHR10491">
    <property type="entry name" value="DTDP-4-DEHYDRORHAMNOSE REDUCTASE"/>
    <property type="match status" value="1"/>
</dbReference>
<dbReference type="GO" id="GO:0008831">
    <property type="term" value="F:dTDP-4-dehydrorhamnose reductase activity"/>
    <property type="evidence" value="ECO:0007669"/>
    <property type="project" value="UniProtKB-EC"/>
</dbReference>
<organism evidence="8 9">
    <name type="scientific">Segnochrobactrum spirostomi</name>
    <dbReference type="NCBI Taxonomy" id="2608987"/>
    <lineage>
        <taxon>Bacteria</taxon>
        <taxon>Pseudomonadati</taxon>
        <taxon>Pseudomonadota</taxon>
        <taxon>Alphaproteobacteria</taxon>
        <taxon>Hyphomicrobiales</taxon>
        <taxon>Segnochrobactraceae</taxon>
        <taxon>Segnochrobactrum</taxon>
    </lineage>
</organism>
<dbReference type="RefSeq" id="WP_153484634.1">
    <property type="nucleotide sequence ID" value="NZ_VWNA01000001.1"/>
</dbReference>
<evidence type="ECO:0000256" key="3">
    <source>
        <dbReference type="ARBA" id="ARBA00012929"/>
    </source>
</evidence>
<protein>
    <recommendedName>
        <fullName evidence="4 6">dTDP-4-dehydrorhamnose reductase</fullName>
        <ecNumber evidence="3 6">1.1.1.133</ecNumber>
    </recommendedName>
</protein>
<dbReference type="SUPFAM" id="SSF51735">
    <property type="entry name" value="NAD(P)-binding Rossmann-fold domains"/>
    <property type="match status" value="1"/>
</dbReference>
<dbReference type="Gene3D" id="3.90.25.10">
    <property type="entry name" value="UDP-galactose 4-epimerase, domain 1"/>
    <property type="match status" value="1"/>
</dbReference>
<dbReference type="CDD" id="cd05254">
    <property type="entry name" value="dTDP_HR_like_SDR_e"/>
    <property type="match status" value="1"/>
</dbReference>
<comment type="caution">
    <text evidence="8">The sequence shown here is derived from an EMBL/GenBank/DDBJ whole genome shotgun (WGS) entry which is preliminary data.</text>
</comment>
<dbReference type="Gene3D" id="3.40.50.720">
    <property type="entry name" value="NAD(P)-binding Rossmann-like Domain"/>
    <property type="match status" value="1"/>
</dbReference>
<evidence type="ECO:0000313" key="8">
    <source>
        <dbReference type="EMBL" id="MQT14259.1"/>
    </source>
</evidence>
<dbReference type="InterPro" id="IPR005913">
    <property type="entry name" value="dTDP_dehydrorham_reduct"/>
</dbReference>
<dbReference type="InterPro" id="IPR029903">
    <property type="entry name" value="RmlD-like-bd"/>
</dbReference>
<sequence length="305" mass="31854">MRIVVTGREGQVAQALAAAAPDEVVLVGRPDLDLERPETIAAVIAAARPDVVVSAAAYTAVDQAESDRESAFAVNETGAGAVAAAARALGVPVVHVSTDYVFPGTQAEPYRESDAVGPVSVYGLSKEAGERAVAAANPDHAILRTAWVYAPYGKNFVRTMLRLAETRDAVRVVADQEGAPSYAPDLATAILAVARNLVARPDEPALRGIFHMTNAGETTWAGFAEAIFAGSAARGGPKAAVEPIPTSDYPTPARRPAQSRLDCSKLAAAHGVVLPDWRDALSRCLDRLLPAAAAEAPKTSRETRS</sequence>
<dbReference type="AlphaFoldDB" id="A0A6A7Y9W5"/>
<comment type="function">
    <text evidence="6">Catalyzes the reduction of dTDP-6-deoxy-L-lyxo-4-hexulose to yield dTDP-L-rhamnose.</text>
</comment>
<evidence type="ECO:0000256" key="1">
    <source>
        <dbReference type="ARBA" id="ARBA00004781"/>
    </source>
</evidence>
<reference evidence="8 9" key="1">
    <citation type="submission" date="2019-09" db="EMBL/GenBank/DDBJ databases">
        <title>Segnochrobactrum spirostomi gen. nov., sp. nov., isolated from the ciliate Spirostomum cf. yagiui and description of a novel family, Segnochrobactraceae fam. nov. within the order Rhizobiales of the class Alphaproteobacteria.</title>
        <authorList>
            <person name="Akter S."/>
            <person name="Shazib S.U.A."/>
            <person name="Shin M.K."/>
        </authorList>
    </citation>
    <scope>NUCLEOTIDE SEQUENCE [LARGE SCALE GENOMIC DNA]</scope>
    <source>
        <strain evidence="8 9">Sp-1</strain>
    </source>
</reference>
<name>A0A6A7Y9W5_9HYPH</name>
<dbReference type="NCBIfam" id="TIGR01214">
    <property type="entry name" value="rmlD"/>
    <property type="match status" value="1"/>
</dbReference>
<keyword evidence="9" id="KW-1185">Reference proteome</keyword>
<dbReference type="UniPathway" id="UPA00124"/>
<dbReference type="EMBL" id="VWNA01000001">
    <property type="protein sequence ID" value="MQT14259.1"/>
    <property type="molecule type" value="Genomic_DNA"/>
</dbReference>
<comment type="similarity">
    <text evidence="2 6">Belongs to the dTDP-4-dehydrorhamnose reductase family.</text>
</comment>
<feature type="domain" description="RmlD-like substrate binding" evidence="7">
    <location>
        <begin position="1"/>
        <end position="288"/>
    </location>
</feature>
<accession>A0A6A7Y9W5</accession>
<dbReference type="PANTHER" id="PTHR10491:SF4">
    <property type="entry name" value="METHIONINE ADENOSYLTRANSFERASE 2 SUBUNIT BETA"/>
    <property type="match status" value="1"/>
</dbReference>
<comment type="catalytic activity">
    <reaction evidence="5 6">
        <text>dTDP-beta-L-rhamnose + NADP(+) = dTDP-4-dehydro-beta-L-rhamnose + NADPH + H(+)</text>
        <dbReference type="Rhea" id="RHEA:21796"/>
        <dbReference type="ChEBI" id="CHEBI:15378"/>
        <dbReference type="ChEBI" id="CHEBI:57510"/>
        <dbReference type="ChEBI" id="CHEBI:57783"/>
        <dbReference type="ChEBI" id="CHEBI:58349"/>
        <dbReference type="ChEBI" id="CHEBI:62830"/>
        <dbReference type="EC" id="1.1.1.133"/>
    </reaction>
</comment>
<keyword evidence="6 8" id="KW-0560">Oxidoreductase</keyword>
<evidence type="ECO:0000256" key="2">
    <source>
        <dbReference type="ARBA" id="ARBA00010944"/>
    </source>
</evidence>
<dbReference type="Proteomes" id="UP000332515">
    <property type="component" value="Unassembled WGS sequence"/>
</dbReference>
<evidence type="ECO:0000256" key="5">
    <source>
        <dbReference type="ARBA" id="ARBA00048200"/>
    </source>
</evidence>
<proteinExistence type="inferred from homology"/>
<evidence type="ECO:0000259" key="7">
    <source>
        <dbReference type="Pfam" id="PF04321"/>
    </source>
</evidence>
<comment type="pathway">
    <text evidence="1 6">Carbohydrate biosynthesis; dTDP-L-rhamnose biosynthesis.</text>
</comment>